<protein>
    <recommendedName>
        <fullName evidence="2">DUF2070 domain-containing protein</fullName>
    </recommendedName>
</protein>
<dbReference type="EMBL" id="BA000011">
    <property type="protein sequence ID" value="BAB59694.1"/>
    <property type="molecule type" value="Genomic_DNA"/>
</dbReference>
<evidence type="ECO:0000313" key="3">
    <source>
        <dbReference type="EMBL" id="BAB59694.1"/>
    </source>
</evidence>
<dbReference type="InterPro" id="IPR019204">
    <property type="entry name" value="DUF2070_membrane"/>
</dbReference>
<feature type="transmembrane region" description="Helical" evidence="1">
    <location>
        <begin position="556"/>
        <end position="574"/>
    </location>
</feature>
<sequence>MLNTQKSSRSIDDLSVFVKKSVNYKYFIFPIATIAALDYLILKNIYISVSLVVGTYLLAIFLDVIFSKFSRIIFPVKRSAYLNFVSLVIWSVFFWILFVIHAYRDIDVSLLLAVSSTTLFRFLIFYVFYPNDSIKELIPSMNYVYSMLLVFLFFFKNQYILVVPFILSSLIYALSAYFLIRRSTNSFVKKYKASPSKILEFFLNSGKRLESNISVKHFFDHIYRIERKIPVKIIQVRKKNGDIKVTMVFPYIHPGPFGTLGSSNLPARLSQRLPEFGDLMVFHTTTSNDNNCRGDEDIDNIAAAIRAASQKMIFTDRISRARKVVAGKYVVYLQRFGNFGFGAIVPEKTPFDDVSLEEGLKVISHLKKSGADDFAVIDAQNNFTKKAPELKNCSTTIKAFEREFLRNDPKYPARVGYARSYREVPGLAELGIQAIVFQTADRFDAVVLTDSNNVTTELIGKSREKVKNVVSNLEIYTTDNHYVNASVLDVFPLGSRGSIEEISDIIADTVKRAKEDVEDVQIAMGTEYALVRMGEKNNFQNLVSTVFSSVKTAKYTALYTIPAAIAASFLVFRFI</sequence>
<feature type="domain" description="DUF2070" evidence="2">
    <location>
        <begin position="27"/>
        <end position="567"/>
    </location>
</feature>
<feature type="transmembrane region" description="Helical" evidence="1">
    <location>
        <begin position="47"/>
        <end position="69"/>
    </location>
</feature>
<dbReference type="Proteomes" id="UP000001017">
    <property type="component" value="Chromosome"/>
</dbReference>
<dbReference type="Pfam" id="PF09843">
    <property type="entry name" value="DUF2070"/>
    <property type="match status" value="1"/>
</dbReference>
<feature type="transmembrane region" description="Helical" evidence="1">
    <location>
        <begin position="161"/>
        <end position="180"/>
    </location>
</feature>
<accession>Q97BA5</accession>
<dbReference type="HOGENOM" id="CLU_481131_0_0_2"/>
<evidence type="ECO:0000259" key="2">
    <source>
        <dbReference type="Pfam" id="PF09843"/>
    </source>
</evidence>
<feature type="transmembrane region" description="Helical" evidence="1">
    <location>
        <begin position="24"/>
        <end position="41"/>
    </location>
</feature>
<name>Q97BA5_THEVO</name>
<dbReference type="TCDB" id="9.B.248.1.3">
    <property type="family name" value="the duf2070 (duf2070) family"/>
</dbReference>
<evidence type="ECO:0000256" key="1">
    <source>
        <dbReference type="SAM" id="Phobius"/>
    </source>
</evidence>
<dbReference type="STRING" id="273116.gene:9381337"/>
<feature type="transmembrane region" description="Helical" evidence="1">
    <location>
        <begin position="136"/>
        <end position="155"/>
    </location>
</feature>
<dbReference type="eggNOG" id="arCOG04351">
    <property type="taxonomic scope" value="Archaea"/>
</dbReference>
<evidence type="ECO:0000313" key="4">
    <source>
        <dbReference type="Proteomes" id="UP000001017"/>
    </source>
</evidence>
<keyword evidence="1" id="KW-0472">Membrane</keyword>
<reference evidence="3 4" key="1">
    <citation type="journal article" date="1999" name="Proc. Jpn. Acad.">
        <title>Determination of the complete genomic DNA sequence of Thermoplasma volvanium GSS1.</title>
        <authorList>
            <person name="Kawashima T."/>
            <person name="Yamamoto Y."/>
            <person name="Aramaki H."/>
            <person name="Nunoshiba T."/>
            <person name="Kawamoto T."/>
            <person name="Watanabe K."/>
            <person name="Yamazaki M."/>
            <person name="Kanehori K."/>
            <person name="Amano N."/>
            <person name="Ohya Y."/>
            <person name="Makino K."/>
            <person name="Suzuki M."/>
        </authorList>
    </citation>
    <scope>NUCLEOTIDE SEQUENCE [LARGE SCALE GENOMIC DNA]</scope>
    <source>
        <strain evidence="4">ATCC 51530 / DSM 4299 / JCM 9571 / NBRC 15438 / GSS1</strain>
    </source>
</reference>
<organism evidence="3 4">
    <name type="scientific">Thermoplasma volcanium (strain ATCC 51530 / DSM 4299 / JCM 9571 / NBRC 15438 / GSS1)</name>
    <dbReference type="NCBI Taxonomy" id="273116"/>
    <lineage>
        <taxon>Archaea</taxon>
        <taxon>Methanobacteriati</taxon>
        <taxon>Thermoplasmatota</taxon>
        <taxon>Thermoplasmata</taxon>
        <taxon>Thermoplasmatales</taxon>
        <taxon>Thermoplasmataceae</taxon>
        <taxon>Thermoplasma</taxon>
    </lineage>
</organism>
<reference evidence="3 4" key="2">
    <citation type="journal article" date="2000" name="Proc. Natl. Acad. Sci. U.S.A.">
        <title>Archaeal adaptation to higher temperatures revealed by genomic sequence of Thermoplasma volcanium.</title>
        <authorList>
            <person name="Kawashima T."/>
            <person name="Amano N."/>
            <person name="Koike H."/>
            <person name="Makino S."/>
            <person name="Higuchi S."/>
            <person name="Kawashima-Ohya Y."/>
            <person name="Watanabe K."/>
            <person name="Yamazaki M."/>
            <person name="Kanehori K."/>
            <person name="Kawamoto T."/>
            <person name="Nunoshiba T."/>
            <person name="Yamamoto Y."/>
            <person name="Aramaki H."/>
            <person name="Makino K."/>
            <person name="Suzuki M."/>
        </authorList>
    </citation>
    <scope>NUCLEOTIDE SEQUENCE [LARGE SCALE GENOMIC DNA]</scope>
    <source>
        <strain evidence="4">ATCC 51530 / DSM 4299 / JCM 9571 / NBRC 15438 / GSS1</strain>
    </source>
</reference>
<keyword evidence="1" id="KW-1133">Transmembrane helix</keyword>
<dbReference type="AlphaFoldDB" id="Q97BA5"/>
<keyword evidence="4" id="KW-1185">Reference proteome</keyword>
<feature type="transmembrane region" description="Helical" evidence="1">
    <location>
        <begin position="109"/>
        <end position="129"/>
    </location>
</feature>
<dbReference type="KEGG" id="tvo:TVG0541998"/>
<keyword evidence="1" id="KW-0812">Transmembrane</keyword>
<dbReference type="DNASU" id="1441068"/>
<proteinExistence type="predicted"/>
<gene>
    <name evidence="3" type="ORF">TVG0541998</name>
</gene>
<dbReference type="OrthoDB" id="8914at2157"/>
<feature type="transmembrane region" description="Helical" evidence="1">
    <location>
        <begin position="81"/>
        <end position="103"/>
    </location>
</feature>
<dbReference type="PaxDb" id="273116-14324767"/>